<proteinExistence type="predicted"/>
<feature type="transmembrane region" description="Helical" evidence="8">
    <location>
        <begin position="236"/>
        <end position="254"/>
    </location>
</feature>
<gene>
    <name evidence="10" type="ORF">A2462_02745</name>
</gene>
<dbReference type="InterPro" id="IPR038731">
    <property type="entry name" value="RgtA/B/C-like"/>
</dbReference>
<keyword evidence="2" id="KW-1003">Cell membrane</keyword>
<feature type="domain" description="Glycosyltransferase RgtA/B/C/D-like" evidence="9">
    <location>
        <begin position="73"/>
        <end position="203"/>
    </location>
</feature>
<keyword evidence="4" id="KW-0808">Transferase</keyword>
<evidence type="ECO:0000256" key="7">
    <source>
        <dbReference type="ARBA" id="ARBA00023136"/>
    </source>
</evidence>
<feature type="transmembrane region" description="Helical" evidence="8">
    <location>
        <begin position="344"/>
        <end position="363"/>
    </location>
</feature>
<dbReference type="Proteomes" id="UP000177309">
    <property type="component" value="Unassembled WGS sequence"/>
</dbReference>
<dbReference type="InterPro" id="IPR050297">
    <property type="entry name" value="LipidA_mod_glycosyltrf_83"/>
</dbReference>
<protein>
    <recommendedName>
        <fullName evidence="9">Glycosyltransferase RgtA/B/C/D-like domain-containing protein</fullName>
    </recommendedName>
</protein>
<feature type="transmembrane region" description="Helical" evidence="8">
    <location>
        <begin position="294"/>
        <end position="314"/>
    </location>
</feature>
<organism evidence="10 11">
    <name type="scientific">candidate division WOR-1 bacterium RIFOXYC2_FULL_41_25</name>
    <dbReference type="NCBI Taxonomy" id="1802586"/>
    <lineage>
        <taxon>Bacteria</taxon>
        <taxon>Bacillati</taxon>
        <taxon>Saganbacteria</taxon>
    </lineage>
</organism>
<reference evidence="10 11" key="1">
    <citation type="journal article" date="2016" name="Nat. Commun.">
        <title>Thousands of microbial genomes shed light on interconnected biogeochemical processes in an aquifer system.</title>
        <authorList>
            <person name="Anantharaman K."/>
            <person name="Brown C.T."/>
            <person name="Hug L.A."/>
            <person name="Sharon I."/>
            <person name="Castelle C.J."/>
            <person name="Probst A.J."/>
            <person name="Thomas B.C."/>
            <person name="Singh A."/>
            <person name="Wilkins M.J."/>
            <person name="Karaoz U."/>
            <person name="Brodie E.L."/>
            <person name="Williams K.H."/>
            <person name="Hubbard S.S."/>
            <person name="Banfield J.F."/>
        </authorList>
    </citation>
    <scope>NUCLEOTIDE SEQUENCE [LARGE SCALE GENOMIC DNA]</scope>
</reference>
<feature type="transmembrane region" description="Helical" evidence="8">
    <location>
        <begin position="124"/>
        <end position="143"/>
    </location>
</feature>
<evidence type="ECO:0000256" key="2">
    <source>
        <dbReference type="ARBA" id="ARBA00022475"/>
    </source>
</evidence>
<feature type="transmembrane region" description="Helical" evidence="8">
    <location>
        <begin position="321"/>
        <end position="338"/>
    </location>
</feature>
<evidence type="ECO:0000256" key="4">
    <source>
        <dbReference type="ARBA" id="ARBA00022679"/>
    </source>
</evidence>
<keyword evidence="7 8" id="KW-0472">Membrane</keyword>
<comment type="subcellular location">
    <subcellularLocation>
        <location evidence="1">Cell membrane</location>
        <topology evidence="1">Multi-pass membrane protein</topology>
    </subcellularLocation>
</comment>
<evidence type="ECO:0000259" key="9">
    <source>
        <dbReference type="Pfam" id="PF13231"/>
    </source>
</evidence>
<feature type="transmembrane region" description="Helical" evidence="8">
    <location>
        <begin position="149"/>
        <end position="165"/>
    </location>
</feature>
<name>A0A1F4TNG2_UNCSA</name>
<dbReference type="GO" id="GO:0009103">
    <property type="term" value="P:lipopolysaccharide biosynthetic process"/>
    <property type="evidence" value="ECO:0007669"/>
    <property type="project" value="UniProtKB-ARBA"/>
</dbReference>
<comment type="caution">
    <text evidence="10">The sequence shown here is derived from an EMBL/GenBank/DDBJ whole genome shotgun (WGS) entry which is preliminary data.</text>
</comment>
<evidence type="ECO:0000256" key="6">
    <source>
        <dbReference type="ARBA" id="ARBA00022989"/>
    </source>
</evidence>
<evidence type="ECO:0000313" key="11">
    <source>
        <dbReference type="Proteomes" id="UP000177309"/>
    </source>
</evidence>
<evidence type="ECO:0000313" key="10">
    <source>
        <dbReference type="EMBL" id="OGC33583.1"/>
    </source>
</evidence>
<feature type="transmembrane region" description="Helical" evidence="8">
    <location>
        <begin position="375"/>
        <end position="396"/>
    </location>
</feature>
<dbReference type="Pfam" id="PF13231">
    <property type="entry name" value="PMT_2"/>
    <property type="match status" value="1"/>
</dbReference>
<evidence type="ECO:0000256" key="1">
    <source>
        <dbReference type="ARBA" id="ARBA00004651"/>
    </source>
</evidence>
<keyword evidence="6 8" id="KW-1133">Transmembrane helix</keyword>
<dbReference type="EMBL" id="MEUI01000031">
    <property type="protein sequence ID" value="OGC33583.1"/>
    <property type="molecule type" value="Genomic_DNA"/>
</dbReference>
<sequence length="524" mass="59667">MEKHSHLKRGLVLLLLLVLVAGGLVFANRIMAGDAFTKEEAQHGLYGLWVYRDVQGLDWPAFWHDTQRQMIWPFLHSWILAVFFFIFGVGYVTARSLSLVIFFASLYLVYLISLKTSFKNGPRIGMIAVILGLTSPLMLRFASENMIEGFGALLFLAAAYTYTLCEEKKITLEYFILAFLISLSIFTNYIYAYIMIVAFLIVTLAKLGPILMEAMQLSRKGEKSAVRFVWWAYRKMIVLGFLLVLLGSWFSFSFSRKVLLLVQTVFKYSGGEQVVGLGQNLLYYPQAVIEYLSFSPWVGALLLVSLVVPFVTVRYHGTNRLYIYVWTALVLATVTLQAKLPQMIYIIIPFVFIIFAAVFSCLFENLLQKNKRALSFVLIIIIVPIFYSLPSAYAMFFPNIPAENMVQVLNYFEKTVPAGASMVIPFNMQRLNQEVAQFHFRERKGSLLTEPGILQSGLSTGGDYYLTVALDDGSYYQKDVSDDSLSRWNEWLLSRLMEGQVRLFSNRRFASAGLTAKIYQKTSL</sequence>
<keyword evidence="5 8" id="KW-0812">Transmembrane</keyword>
<dbReference type="PANTHER" id="PTHR33908">
    <property type="entry name" value="MANNOSYLTRANSFERASE YKCB-RELATED"/>
    <property type="match status" value="1"/>
</dbReference>
<feature type="transmembrane region" description="Helical" evidence="8">
    <location>
        <begin position="79"/>
        <end position="112"/>
    </location>
</feature>
<dbReference type="PANTHER" id="PTHR33908:SF11">
    <property type="entry name" value="MEMBRANE PROTEIN"/>
    <property type="match status" value="1"/>
</dbReference>
<accession>A0A1F4TNG2</accession>
<dbReference type="GO" id="GO:0005886">
    <property type="term" value="C:plasma membrane"/>
    <property type="evidence" value="ECO:0007669"/>
    <property type="project" value="UniProtKB-SubCell"/>
</dbReference>
<dbReference type="GO" id="GO:0016763">
    <property type="term" value="F:pentosyltransferase activity"/>
    <property type="evidence" value="ECO:0007669"/>
    <property type="project" value="TreeGrafter"/>
</dbReference>
<evidence type="ECO:0000256" key="5">
    <source>
        <dbReference type="ARBA" id="ARBA00022692"/>
    </source>
</evidence>
<feature type="transmembrane region" description="Helical" evidence="8">
    <location>
        <begin position="172"/>
        <end position="190"/>
    </location>
</feature>
<dbReference type="AlphaFoldDB" id="A0A1F4TNG2"/>
<keyword evidence="3" id="KW-0328">Glycosyltransferase</keyword>
<evidence type="ECO:0000256" key="8">
    <source>
        <dbReference type="SAM" id="Phobius"/>
    </source>
</evidence>
<evidence type="ECO:0000256" key="3">
    <source>
        <dbReference type="ARBA" id="ARBA00022676"/>
    </source>
</evidence>